<gene>
    <name evidence="2" type="ORF">ZIOFF_006875</name>
</gene>
<evidence type="ECO:0000313" key="3">
    <source>
        <dbReference type="Proteomes" id="UP000734854"/>
    </source>
</evidence>
<evidence type="ECO:0000313" key="2">
    <source>
        <dbReference type="EMBL" id="KAG6533015.1"/>
    </source>
</evidence>
<reference evidence="2 3" key="1">
    <citation type="submission" date="2020-08" db="EMBL/GenBank/DDBJ databases">
        <title>Plant Genome Project.</title>
        <authorList>
            <person name="Zhang R.-G."/>
        </authorList>
    </citation>
    <scope>NUCLEOTIDE SEQUENCE [LARGE SCALE GENOMIC DNA]</scope>
    <source>
        <tissue evidence="2">Rhizome</tissue>
    </source>
</reference>
<dbReference type="PANTHER" id="PTHR33704">
    <property type="entry name" value="PROTEIN HEAT INTOLERANT 4-RELATED"/>
    <property type="match status" value="1"/>
</dbReference>
<feature type="compositionally biased region" description="Polar residues" evidence="1">
    <location>
        <begin position="53"/>
        <end position="62"/>
    </location>
</feature>
<accession>A0A8J5I001</accession>
<name>A0A8J5I001_ZINOF</name>
<dbReference type="Gene3D" id="6.10.250.2770">
    <property type="match status" value="1"/>
</dbReference>
<evidence type="ECO:0000256" key="1">
    <source>
        <dbReference type="SAM" id="MobiDB-lite"/>
    </source>
</evidence>
<dbReference type="EMBL" id="JACMSC010000002">
    <property type="protein sequence ID" value="KAG6533015.1"/>
    <property type="molecule type" value="Genomic_DNA"/>
</dbReference>
<keyword evidence="3" id="KW-1185">Reference proteome</keyword>
<feature type="compositionally biased region" description="Basic residues" evidence="1">
    <location>
        <begin position="63"/>
        <end position="78"/>
    </location>
</feature>
<dbReference type="InterPro" id="IPR039313">
    <property type="entry name" value="HIT4"/>
</dbReference>
<protein>
    <submittedName>
        <fullName evidence="2">Uncharacterized protein</fullName>
    </submittedName>
</protein>
<dbReference type="AlphaFoldDB" id="A0A8J5I001"/>
<feature type="compositionally biased region" description="Basic and acidic residues" evidence="1">
    <location>
        <begin position="79"/>
        <end position="89"/>
    </location>
</feature>
<feature type="region of interest" description="Disordered" evidence="1">
    <location>
        <begin position="50"/>
        <end position="114"/>
    </location>
</feature>
<dbReference type="Proteomes" id="UP000734854">
    <property type="component" value="Unassembled WGS sequence"/>
</dbReference>
<dbReference type="GO" id="GO:1900034">
    <property type="term" value="P:regulation of cellular response to heat"/>
    <property type="evidence" value="ECO:0007669"/>
    <property type="project" value="InterPro"/>
</dbReference>
<proteinExistence type="predicted"/>
<dbReference type="PANTHER" id="PTHR33704:SF1">
    <property type="entry name" value="PROTEIN HEAT INTOLERANT 4-RELATED"/>
    <property type="match status" value="1"/>
</dbReference>
<organism evidence="2 3">
    <name type="scientific">Zingiber officinale</name>
    <name type="common">Ginger</name>
    <name type="synonym">Amomum zingiber</name>
    <dbReference type="NCBI Taxonomy" id="94328"/>
    <lineage>
        <taxon>Eukaryota</taxon>
        <taxon>Viridiplantae</taxon>
        <taxon>Streptophyta</taxon>
        <taxon>Embryophyta</taxon>
        <taxon>Tracheophyta</taxon>
        <taxon>Spermatophyta</taxon>
        <taxon>Magnoliopsida</taxon>
        <taxon>Liliopsida</taxon>
        <taxon>Zingiberales</taxon>
        <taxon>Zingiberaceae</taxon>
        <taxon>Zingiber</taxon>
    </lineage>
</organism>
<sequence>MGGPLCAGSPRCLTVLIGDADLTAVIPSPPPLPFISLLLNFGSALKPKATQFPDLSTPSTSRMGKRKAAAAASRKRKKAASDAAKREGEEATTSKSQEEDPQKDPKKRRVKVPETETEYFAEKRNLEDLWQAAFPVGTEWDNMDKLREINWCFSNLESAFEEGEELHGKTVYMFGSTEAQMLNVNGQEKVVLVPIVVAVDSPIPPSDKIGVKSVQREKEEVIPMKTMKMAWVPYIPLDDRLSQVDRLKSQIFTMACTQRRSALKHLRIERVKQYDYCLPYLQPLKADEDEDDTVVNIMFPLEPPIVCDYDWEMDEIEEFTDNLIEEETLPEDKKDEFKEYVKEQVRERRKEQRQAKEARKKVIEDMDPKTREAMENMKFYKFYPVQTSDTPDISHVKVPYINRYYGKAHFLR</sequence>
<comment type="caution">
    <text evidence="2">The sequence shown here is derived from an EMBL/GenBank/DDBJ whole genome shotgun (WGS) entry which is preliminary data.</text>
</comment>